<dbReference type="AlphaFoldDB" id="A0A7X5QI68"/>
<evidence type="ECO:0000256" key="7">
    <source>
        <dbReference type="ARBA" id="ARBA00023288"/>
    </source>
</evidence>
<evidence type="ECO:0000313" key="9">
    <source>
        <dbReference type="Proteomes" id="UP000591844"/>
    </source>
</evidence>
<dbReference type="Proteomes" id="UP000591844">
    <property type="component" value="Unassembled WGS sequence"/>
</dbReference>
<reference evidence="8 9" key="1">
    <citation type="submission" date="2018-02" db="EMBL/GenBank/DDBJ databases">
        <authorList>
            <person name="Machado R.A."/>
        </authorList>
    </citation>
    <scope>NUCLEOTIDE SEQUENCE [LARGE SCALE GENOMIC DNA]</scope>
    <source>
        <strain evidence="8 9">DSM 19724</strain>
    </source>
</reference>
<dbReference type="InterPro" id="IPR010346">
    <property type="entry name" value="O-spanin"/>
</dbReference>
<dbReference type="PROSITE" id="PS51257">
    <property type="entry name" value="PROKAR_LIPOPROTEIN"/>
    <property type="match status" value="1"/>
</dbReference>
<evidence type="ECO:0000256" key="3">
    <source>
        <dbReference type="ARBA" id="ARBA00022729"/>
    </source>
</evidence>
<dbReference type="EMBL" id="PUJW01000105">
    <property type="protein sequence ID" value="NHB94811.1"/>
    <property type="molecule type" value="Genomic_DNA"/>
</dbReference>
<sequence length="57" mass="6171">MPNLKSTFFAMMLPLVVAGCVSRQPVVRAKPVPPPAWLMQPAPDWKTPLSGIISLSP</sequence>
<feature type="non-terminal residue" evidence="8">
    <location>
        <position position="57"/>
    </location>
</feature>
<gene>
    <name evidence="8" type="ORF">C5469_22930</name>
</gene>
<organism evidence="8 9">
    <name type="scientific">Photorhabdus cinerea</name>
    <dbReference type="NCBI Taxonomy" id="471575"/>
    <lineage>
        <taxon>Bacteria</taxon>
        <taxon>Pseudomonadati</taxon>
        <taxon>Pseudomonadota</taxon>
        <taxon>Gammaproteobacteria</taxon>
        <taxon>Enterobacterales</taxon>
        <taxon>Morganellaceae</taxon>
        <taxon>Photorhabdus</taxon>
    </lineage>
</organism>
<keyword evidence="2" id="KW-1188">Viral release from host cell</keyword>
<evidence type="ECO:0000256" key="4">
    <source>
        <dbReference type="ARBA" id="ARBA00022852"/>
    </source>
</evidence>
<dbReference type="GO" id="GO:0016020">
    <property type="term" value="C:membrane"/>
    <property type="evidence" value="ECO:0007669"/>
    <property type="project" value="UniProtKB-SubCell"/>
</dbReference>
<keyword evidence="6" id="KW-0578">Host cell lysis by virus</keyword>
<comment type="caution">
    <text evidence="8">The sequence shown here is derived from an EMBL/GenBank/DDBJ whole genome shotgun (WGS) entry which is preliminary data.</text>
</comment>
<evidence type="ECO:0008006" key="10">
    <source>
        <dbReference type="Google" id="ProtNLM"/>
    </source>
</evidence>
<evidence type="ECO:0000256" key="5">
    <source>
        <dbReference type="ARBA" id="ARBA00023136"/>
    </source>
</evidence>
<comment type="subcellular location">
    <subcellularLocation>
        <location evidence="1">Membrane</location>
        <topology evidence="1">Lipid-anchor</topology>
    </subcellularLocation>
</comment>
<dbReference type="Pfam" id="PF06085">
    <property type="entry name" value="Rz1"/>
    <property type="match status" value="1"/>
</dbReference>
<evidence type="ECO:0000256" key="1">
    <source>
        <dbReference type="ARBA" id="ARBA00004635"/>
    </source>
</evidence>
<keyword evidence="4" id="KW-0204">Cytolysis</keyword>
<protein>
    <recommendedName>
        <fullName evidence="10">Lipoprotein Rz1</fullName>
    </recommendedName>
</protein>
<keyword evidence="3" id="KW-0732">Signal</keyword>
<dbReference type="GO" id="GO:0044659">
    <property type="term" value="P:viral release from host cell by cytolysis"/>
    <property type="evidence" value="ECO:0007669"/>
    <property type="project" value="InterPro"/>
</dbReference>
<keyword evidence="9" id="KW-1185">Reference proteome</keyword>
<accession>A0A7X5QI68</accession>
<keyword evidence="5" id="KW-0472">Membrane</keyword>
<keyword evidence="7" id="KW-0449">Lipoprotein</keyword>
<evidence type="ECO:0000256" key="6">
    <source>
        <dbReference type="ARBA" id="ARBA00023142"/>
    </source>
</evidence>
<evidence type="ECO:0000313" key="8">
    <source>
        <dbReference type="EMBL" id="NHB94811.1"/>
    </source>
</evidence>
<name>A0A7X5QI68_9GAMM</name>
<evidence type="ECO:0000256" key="2">
    <source>
        <dbReference type="ARBA" id="ARBA00022612"/>
    </source>
</evidence>
<proteinExistence type="predicted"/>